<comment type="similarity">
    <text evidence="2 9">Belongs to the cytochrome P450 family.</text>
</comment>
<sequence>MYFFAFVVLFLIVWAYQLHKSTKAKRDAVSNIPGPPAIPIIGCLDFILKINPRNVSQIAVENARKYGPIIRIWAFNRLLIGSSDTELNEQILSSSTHISKQRLYGLLKDWLGVGLLLSDGKKWHTRRKIITPTFHFKILEDFLQIFNRQSMMLLDNLAEKADGKTPFDVYSLMSLYTLDIIAESAMGTQVHAQTKGNLEYAKAVSEMTELSAWKFVRIHLNNSLVYTILHPRKKLREIQLIRIMRDFTKRVIEERREYLLKNSRQQSENGENENDIGFKKRSALLDVLLQSTVDGKPLTNEDIREEVDTFMFEGHDTTATALSFTLYLLARNPRVQNKVLAEIHQVYGDDLSVPFTLMNLNDLKYMEWVIRESMRIYPAVPIIGREIKTDFHYTHSRIGNGVIPAGTEFILNIFLALNDPRFIKDPEVFRPERFADISPEYNFNSIPFSAGPRNCIGQKFAMYEMKLSLAKIIHNFELLPLGEPVQPSVNIVLRSVNGMQLAMEKRS</sequence>
<dbReference type="VEuPathDB" id="VectorBase:MDOMA2_012161"/>
<evidence type="ECO:0000256" key="5">
    <source>
        <dbReference type="ARBA" id="ARBA00023002"/>
    </source>
</evidence>
<gene>
    <name evidence="11" type="primary">101894586</name>
</gene>
<dbReference type="GO" id="GO:0004497">
    <property type="term" value="F:monooxygenase activity"/>
    <property type="evidence" value="ECO:0007669"/>
    <property type="project" value="UniProtKB-KW"/>
</dbReference>
<accession>A0A1I8MYI3</accession>
<dbReference type="KEGG" id="mde:101894586"/>
<dbReference type="Pfam" id="PF00067">
    <property type="entry name" value="p450"/>
    <property type="match status" value="1"/>
</dbReference>
<reference evidence="11" key="1">
    <citation type="submission" date="2020-05" db="UniProtKB">
        <authorList>
            <consortium name="EnsemblMetazoa"/>
        </authorList>
    </citation>
    <scope>IDENTIFICATION</scope>
    <source>
        <strain evidence="11">Aabys</strain>
    </source>
</reference>
<evidence type="ECO:0000256" key="9">
    <source>
        <dbReference type="RuleBase" id="RU000461"/>
    </source>
</evidence>
<dbReference type="PANTHER" id="PTHR24291:SF187">
    <property type="entry name" value="CYTOCHROME P450 4AE1-RELATED"/>
    <property type="match status" value="1"/>
</dbReference>
<feature type="signal peptide" evidence="10">
    <location>
        <begin position="1"/>
        <end position="15"/>
    </location>
</feature>
<organism evidence="11">
    <name type="scientific">Musca domestica</name>
    <name type="common">House fly</name>
    <dbReference type="NCBI Taxonomy" id="7370"/>
    <lineage>
        <taxon>Eukaryota</taxon>
        <taxon>Metazoa</taxon>
        <taxon>Ecdysozoa</taxon>
        <taxon>Arthropoda</taxon>
        <taxon>Hexapoda</taxon>
        <taxon>Insecta</taxon>
        <taxon>Pterygota</taxon>
        <taxon>Neoptera</taxon>
        <taxon>Endopterygota</taxon>
        <taxon>Diptera</taxon>
        <taxon>Brachycera</taxon>
        <taxon>Muscomorpha</taxon>
        <taxon>Muscoidea</taxon>
        <taxon>Muscidae</taxon>
        <taxon>Musca</taxon>
    </lineage>
</organism>
<keyword evidence="3 8" id="KW-0349">Heme</keyword>
<comment type="cofactor">
    <cofactor evidence="1 8">
        <name>heme</name>
        <dbReference type="ChEBI" id="CHEBI:30413"/>
    </cofactor>
</comment>
<dbReference type="InterPro" id="IPR036396">
    <property type="entry name" value="Cyt_P450_sf"/>
</dbReference>
<feature type="binding site" description="axial binding residue" evidence="8">
    <location>
        <position position="455"/>
    </location>
    <ligand>
        <name>heme</name>
        <dbReference type="ChEBI" id="CHEBI:30413"/>
    </ligand>
    <ligandPart>
        <name>Fe</name>
        <dbReference type="ChEBI" id="CHEBI:18248"/>
    </ligandPart>
</feature>
<evidence type="ECO:0000256" key="4">
    <source>
        <dbReference type="ARBA" id="ARBA00022723"/>
    </source>
</evidence>
<dbReference type="EnsemblMetazoa" id="MDOA009727-RA">
    <property type="protein sequence ID" value="MDOA009727-PA"/>
    <property type="gene ID" value="MDOA009727"/>
</dbReference>
<dbReference type="GO" id="GO:0020037">
    <property type="term" value="F:heme binding"/>
    <property type="evidence" value="ECO:0007669"/>
    <property type="project" value="InterPro"/>
</dbReference>
<evidence type="ECO:0000313" key="11">
    <source>
        <dbReference type="EnsemblMetazoa" id="MDOA009727-PA"/>
    </source>
</evidence>
<dbReference type="CDD" id="cd20628">
    <property type="entry name" value="CYP4"/>
    <property type="match status" value="1"/>
</dbReference>
<keyword evidence="6 8" id="KW-0408">Iron</keyword>
<dbReference type="GO" id="GO:0016705">
    <property type="term" value="F:oxidoreductase activity, acting on paired donors, with incorporation or reduction of molecular oxygen"/>
    <property type="evidence" value="ECO:0007669"/>
    <property type="project" value="InterPro"/>
</dbReference>
<keyword evidence="7 9" id="KW-0503">Monooxygenase</keyword>
<evidence type="ECO:0000256" key="2">
    <source>
        <dbReference type="ARBA" id="ARBA00010617"/>
    </source>
</evidence>
<dbReference type="OrthoDB" id="1470350at2759"/>
<dbReference type="VEuPathDB" id="VectorBase:MDOA009727"/>
<keyword evidence="5 9" id="KW-0560">Oxidoreductase</keyword>
<dbReference type="GO" id="GO:0005506">
    <property type="term" value="F:iron ion binding"/>
    <property type="evidence" value="ECO:0007669"/>
    <property type="project" value="InterPro"/>
</dbReference>
<name>A0A1I8MYI3_MUSDO</name>
<dbReference type="InterPro" id="IPR050196">
    <property type="entry name" value="Cytochrome_P450_Monoox"/>
</dbReference>
<evidence type="ECO:0000256" key="7">
    <source>
        <dbReference type="ARBA" id="ARBA00023033"/>
    </source>
</evidence>
<protein>
    <recommendedName>
        <fullName evidence="12">Cytochrome P450</fullName>
    </recommendedName>
</protein>
<dbReference type="PRINTS" id="PR00385">
    <property type="entry name" value="P450"/>
</dbReference>
<dbReference type="Gene3D" id="1.10.630.10">
    <property type="entry name" value="Cytochrome P450"/>
    <property type="match status" value="1"/>
</dbReference>
<keyword evidence="4 8" id="KW-0479">Metal-binding</keyword>
<evidence type="ECO:0000256" key="1">
    <source>
        <dbReference type="ARBA" id="ARBA00001971"/>
    </source>
</evidence>
<dbReference type="AlphaFoldDB" id="A0A1I8MYI3"/>
<dbReference type="eggNOG" id="KOG0157">
    <property type="taxonomic scope" value="Eukaryota"/>
</dbReference>
<evidence type="ECO:0000256" key="10">
    <source>
        <dbReference type="SAM" id="SignalP"/>
    </source>
</evidence>
<evidence type="ECO:0000256" key="8">
    <source>
        <dbReference type="PIRSR" id="PIRSR602401-1"/>
    </source>
</evidence>
<feature type="chain" id="PRO_5044561016" description="Cytochrome P450" evidence="10">
    <location>
        <begin position="16"/>
        <end position="507"/>
    </location>
</feature>
<evidence type="ECO:0008006" key="12">
    <source>
        <dbReference type="Google" id="ProtNLM"/>
    </source>
</evidence>
<proteinExistence type="inferred from homology"/>
<dbReference type="InterPro" id="IPR002401">
    <property type="entry name" value="Cyt_P450_E_grp-I"/>
</dbReference>
<dbReference type="SUPFAM" id="SSF48264">
    <property type="entry name" value="Cytochrome P450"/>
    <property type="match status" value="1"/>
</dbReference>
<dbReference type="PANTHER" id="PTHR24291">
    <property type="entry name" value="CYTOCHROME P450 FAMILY 4"/>
    <property type="match status" value="1"/>
</dbReference>
<dbReference type="PROSITE" id="PS00086">
    <property type="entry name" value="CYTOCHROME_P450"/>
    <property type="match status" value="1"/>
</dbReference>
<dbReference type="InterPro" id="IPR017972">
    <property type="entry name" value="Cyt_P450_CS"/>
</dbReference>
<dbReference type="InterPro" id="IPR001128">
    <property type="entry name" value="Cyt_P450"/>
</dbReference>
<dbReference type="RefSeq" id="XP_005180619.2">
    <property type="nucleotide sequence ID" value="XM_005180562.3"/>
</dbReference>
<evidence type="ECO:0000256" key="3">
    <source>
        <dbReference type="ARBA" id="ARBA00022617"/>
    </source>
</evidence>
<evidence type="ECO:0000256" key="6">
    <source>
        <dbReference type="ARBA" id="ARBA00023004"/>
    </source>
</evidence>
<keyword evidence="10" id="KW-0732">Signal</keyword>
<dbReference type="PRINTS" id="PR00463">
    <property type="entry name" value="EP450I"/>
</dbReference>